<proteinExistence type="predicted"/>
<dbReference type="PIRSF" id="PIRSF002808">
    <property type="entry name" value="Hexose_phosphate_transp"/>
    <property type="match status" value="1"/>
</dbReference>
<dbReference type="CDD" id="cd17319">
    <property type="entry name" value="MFS_ExuT_GudP_like"/>
    <property type="match status" value="1"/>
</dbReference>
<comment type="subcellular location">
    <subcellularLocation>
        <location evidence="1">Membrane</location>
        <topology evidence="1">Multi-pass membrane protein</topology>
    </subcellularLocation>
</comment>
<feature type="domain" description="Major facilitator superfamily (MFS) profile" evidence="7">
    <location>
        <begin position="19"/>
        <end position="423"/>
    </location>
</feature>
<feature type="transmembrane region" description="Helical" evidence="6">
    <location>
        <begin position="85"/>
        <end position="104"/>
    </location>
</feature>
<dbReference type="GO" id="GO:0005886">
    <property type="term" value="C:plasma membrane"/>
    <property type="evidence" value="ECO:0007669"/>
    <property type="project" value="TreeGrafter"/>
</dbReference>
<dbReference type="AlphaFoldDB" id="A0A158FYN9"/>
<dbReference type="InterPro" id="IPR000849">
    <property type="entry name" value="Sugar_P_transporter"/>
</dbReference>
<dbReference type="Pfam" id="PF07690">
    <property type="entry name" value="MFS_1"/>
    <property type="match status" value="2"/>
</dbReference>
<evidence type="ECO:0000256" key="5">
    <source>
        <dbReference type="ARBA" id="ARBA00023136"/>
    </source>
</evidence>
<dbReference type="EMBL" id="FCOC02000004">
    <property type="protein sequence ID" value="SAL24902.1"/>
    <property type="molecule type" value="Genomic_DNA"/>
</dbReference>
<dbReference type="PROSITE" id="PS50850">
    <property type="entry name" value="MFS"/>
    <property type="match status" value="1"/>
</dbReference>
<feature type="transmembrane region" description="Helical" evidence="6">
    <location>
        <begin position="399"/>
        <end position="417"/>
    </location>
</feature>
<dbReference type="PANTHER" id="PTHR43791:SF100">
    <property type="entry name" value="SUGAR TRANSPORTER"/>
    <property type="match status" value="1"/>
</dbReference>
<feature type="transmembrane region" description="Helical" evidence="6">
    <location>
        <begin position="275"/>
        <end position="294"/>
    </location>
</feature>
<evidence type="ECO:0000256" key="1">
    <source>
        <dbReference type="ARBA" id="ARBA00004141"/>
    </source>
</evidence>
<keyword evidence="5 6" id="KW-0472">Membrane</keyword>
<evidence type="ECO:0000256" key="3">
    <source>
        <dbReference type="ARBA" id="ARBA00022692"/>
    </source>
</evidence>
<keyword evidence="4 6" id="KW-1133">Transmembrane helix</keyword>
<accession>A0A158FYN9</accession>
<keyword evidence="2" id="KW-0813">Transport</keyword>
<feature type="transmembrane region" description="Helical" evidence="6">
    <location>
        <begin position="364"/>
        <end position="387"/>
    </location>
</feature>
<feature type="transmembrane region" description="Helical" evidence="6">
    <location>
        <begin position="144"/>
        <end position="167"/>
    </location>
</feature>
<feature type="transmembrane region" description="Helical" evidence="6">
    <location>
        <begin position="16"/>
        <end position="32"/>
    </location>
</feature>
<dbReference type="GO" id="GO:0022857">
    <property type="term" value="F:transmembrane transporter activity"/>
    <property type="evidence" value="ECO:0007669"/>
    <property type="project" value="InterPro"/>
</dbReference>
<dbReference type="InterPro" id="IPR036259">
    <property type="entry name" value="MFS_trans_sf"/>
</dbReference>
<evidence type="ECO:0000256" key="2">
    <source>
        <dbReference type="ARBA" id="ARBA00022448"/>
    </source>
</evidence>
<dbReference type="InterPro" id="IPR020846">
    <property type="entry name" value="MFS_dom"/>
</dbReference>
<sequence>MNHTTTEVQGVGRNRWLIVLPMTFAVYMLSYFDRVNIAMALPHMSKELGLTSVQAGWVGGAFAWGYALTQLLAGWLSLKFGARRLVAICLVLFGGAAMLTGIAHSFWQILAVRILLGCAEGPVYAATSMLLAQWFMKAERGRAFGIWNLGAPLGGFLAGPISGALISHYDWRVMLIAEGLPAWIFCAVWFKAIPPSLDLARWLGGEDRAFIQRDLVEEQAAYAQPESDPWWTIFSEPAVWLLTIGFGLNTILLYGTTLWLPSILKSYGTLSETTIGFLAGAPFVMSMLGIYYISRRSDRHGQERRWHAAVPTMLTGVLMIAAAFVPAPLFWLQIALFIALGFTLKMLMPLVFARLTEILPMRKAMPAVAFVSGVGNLIGQFLGPLMVGYVRSLSADYKLSLLALGLSALAGGIAIALSKTAAERLPGHIQAGMHAADEAK</sequence>
<protein>
    <submittedName>
        <fullName evidence="8">Major facilitator transporter</fullName>
    </submittedName>
</protein>
<evidence type="ECO:0000313" key="8">
    <source>
        <dbReference type="EMBL" id="SAL24902.1"/>
    </source>
</evidence>
<feature type="transmembrane region" description="Helical" evidence="6">
    <location>
        <begin position="238"/>
        <end position="255"/>
    </location>
</feature>
<organism evidence="8 9">
    <name type="scientific">Caballeronia sordidicola</name>
    <name type="common">Burkholderia sordidicola</name>
    <dbReference type="NCBI Taxonomy" id="196367"/>
    <lineage>
        <taxon>Bacteria</taxon>
        <taxon>Pseudomonadati</taxon>
        <taxon>Pseudomonadota</taxon>
        <taxon>Betaproteobacteria</taxon>
        <taxon>Burkholderiales</taxon>
        <taxon>Burkholderiaceae</taxon>
        <taxon>Caballeronia</taxon>
    </lineage>
</organism>
<dbReference type="OrthoDB" id="9773957at2"/>
<feature type="transmembrane region" description="Helical" evidence="6">
    <location>
        <begin position="306"/>
        <end position="324"/>
    </location>
</feature>
<dbReference type="RefSeq" id="WP_060818507.1">
    <property type="nucleotide sequence ID" value="NZ_FCOC02000004.1"/>
</dbReference>
<keyword evidence="3 6" id="KW-0812">Transmembrane</keyword>
<gene>
    <name evidence="8" type="ORF">AWB64_01981</name>
</gene>
<name>A0A158FYN9_CABSO</name>
<dbReference type="InterPro" id="IPR011701">
    <property type="entry name" value="MFS"/>
</dbReference>
<feature type="transmembrane region" description="Helical" evidence="6">
    <location>
        <begin position="173"/>
        <end position="193"/>
    </location>
</feature>
<evidence type="ECO:0000256" key="4">
    <source>
        <dbReference type="ARBA" id="ARBA00022989"/>
    </source>
</evidence>
<dbReference type="PANTHER" id="PTHR43791">
    <property type="entry name" value="PERMEASE-RELATED"/>
    <property type="match status" value="1"/>
</dbReference>
<reference evidence="8 9" key="1">
    <citation type="submission" date="2016-01" db="EMBL/GenBank/DDBJ databases">
        <authorList>
            <person name="Oliw E.H."/>
        </authorList>
    </citation>
    <scope>NUCLEOTIDE SEQUENCE [LARGE SCALE GENOMIC DNA]</scope>
    <source>
        <strain evidence="8">LMG 22029</strain>
    </source>
</reference>
<feature type="transmembrane region" description="Helical" evidence="6">
    <location>
        <begin position="110"/>
        <end position="132"/>
    </location>
</feature>
<dbReference type="SUPFAM" id="SSF103473">
    <property type="entry name" value="MFS general substrate transporter"/>
    <property type="match status" value="1"/>
</dbReference>
<evidence type="ECO:0000259" key="7">
    <source>
        <dbReference type="PROSITE" id="PS50850"/>
    </source>
</evidence>
<dbReference type="Proteomes" id="UP000054893">
    <property type="component" value="Unassembled WGS sequence"/>
</dbReference>
<feature type="transmembrane region" description="Helical" evidence="6">
    <location>
        <begin position="52"/>
        <end position="73"/>
    </location>
</feature>
<evidence type="ECO:0000256" key="6">
    <source>
        <dbReference type="SAM" id="Phobius"/>
    </source>
</evidence>
<evidence type="ECO:0000313" key="9">
    <source>
        <dbReference type="Proteomes" id="UP000054893"/>
    </source>
</evidence>
<dbReference type="Gene3D" id="1.20.1250.20">
    <property type="entry name" value="MFS general substrate transporter like domains"/>
    <property type="match status" value="2"/>
</dbReference>
<feature type="transmembrane region" description="Helical" evidence="6">
    <location>
        <begin position="330"/>
        <end position="352"/>
    </location>
</feature>